<accession>A0A7C3LU30</accession>
<protein>
    <submittedName>
        <fullName evidence="3">Uncharacterized protein</fullName>
    </submittedName>
</protein>
<evidence type="ECO:0000256" key="1">
    <source>
        <dbReference type="SAM" id="MobiDB-lite"/>
    </source>
</evidence>
<feature type="transmembrane region" description="Helical" evidence="2">
    <location>
        <begin position="224"/>
        <end position="243"/>
    </location>
</feature>
<evidence type="ECO:0000313" key="3">
    <source>
        <dbReference type="EMBL" id="HFT93839.1"/>
    </source>
</evidence>
<keyword evidence="2" id="KW-0812">Transmembrane</keyword>
<feature type="compositionally biased region" description="Polar residues" evidence="1">
    <location>
        <begin position="259"/>
        <end position="269"/>
    </location>
</feature>
<dbReference type="AlphaFoldDB" id="A0A7C3LU30"/>
<dbReference type="EMBL" id="DTMM01000164">
    <property type="protein sequence ID" value="HFT93839.1"/>
    <property type="molecule type" value="Genomic_DNA"/>
</dbReference>
<keyword evidence="2" id="KW-1133">Transmembrane helix</keyword>
<feature type="region of interest" description="Disordered" evidence="1">
    <location>
        <begin position="259"/>
        <end position="292"/>
    </location>
</feature>
<comment type="caution">
    <text evidence="3">The sequence shown here is derived from an EMBL/GenBank/DDBJ whole genome shotgun (WGS) entry which is preliminary data.</text>
</comment>
<organism evidence="3">
    <name type="scientific">Leptospirillum ferriphilum</name>
    <dbReference type="NCBI Taxonomy" id="178606"/>
    <lineage>
        <taxon>Bacteria</taxon>
        <taxon>Pseudomonadati</taxon>
        <taxon>Nitrospirota</taxon>
        <taxon>Nitrospiria</taxon>
        <taxon>Nitrospirales</taxon>
        <taxon>Nitrospiraceae</taxon>
        <taxon>Leptospirillum</taxon>
    </lineage>
</organism>
<proteinExistence type="predicted"/>
<evidence type="ECO:0000256" key="2">
    <source>
        <dbReference type="SAM" id="Phobius"/>
    </source>
</evidence>
<reference evidence="3" key="1">
    <citation type="journal article" date="2020" name="mSystems">
        <title>Genome- and Community-Level Interaction Insights into Carbon Utilization and Element Cycling Functions of Hydrothermarchaeota in Hydrothermal Sediment.</title>
        <authorList>
            <person name="Zhou Z."/>
            <person name="Liu Y."/>
            <person name="Xu W."/>
            <person name="Pan J."/>
            <person name="Luo Z.H."/>
            <person name="Li M."/>
        </authorList>
    </citation>
    <scope>NUCLEOTIDE SEQUENCE [LARGE SCALE GENOMIC DNA]</scope>
    <source>
        <strain evidence="3">SpSt-902</strain>
    </source>
</reference>
<name>A0A7C3LU30_9BACT</name>
<gene>
    <name evidence="3" type="ORF">ENX03_07905</name>
</gene>
<keyword evidence="2" id="KW-0472">Membrane</keyword>
<sequence length="448" mass="49894">MARRKPPRFFLSRIFFFLASVTLSASLLFLFLMLSAETQSLQRARSADIAAISSLGSLMTSRNPERVPDRMKTLSKMMGVHIVILGPEGKPAWRNTLLLRKLQSFTRVPDDWLKAPHGPFVFSWPPPGVPPDLAQEISRMAARKGDHHLLTDRQGIPTPLQTKGGIAVWSLPIPNAPACAQCHGFDSEILGTAVAFVPVPPFFPDNRHHSLWGFWPLPELNQKIILVTASGLTGVLFLTLVLVDEWQIRRKWMKADLKNASSKGKTGTSLERPVSPRPAHTAEQGESFSLSPEDVPDLFHRLSFLDRELETELSLLPHAGIQPPPEKPPGENLKDTIDRMASWTDSVELLLMDLSALAATRTDPLLKKAVDALSRLKDQALEMNRVLEEEVTGITRSAPPYNTLNEEEKKWVEDLRTGLQRIHAELRAIGGMVHKSSFSPSTPPQEKN</sequence>